<evidence type="ECO:0000256" key="1">
    <source>
        <dbReference type="ARBA" id="ARBA00011073"/>
    </source>
</evidence>
<dbReference type="InterPro" id="IPR034204">
    <property type="entry name" value="PfSUB1-like_cat_dom"/>
</dbReference>
<protein>
    <recommendedName>
        <fullName evidence="8">Peptidase S8/S53 domain-containing protein</fullName>
    </recommendedName>
</protein>
<proteinExistence type="inferred from homology"/>
<name>A0A2M7H260_9BACT</name>
<evidence type="ECO:0000256" key="6">
    <source>
        <dbReference type="RuleBase" id="RU003355"/>
    </source>
</evidence>
<dbReference type="PANTHER" id="PTHR43806">
    <property type="entry name" value="PEPTIDASE S8"/>
    <property type="match status" value="1"/>
</dbReference>
<dbReference type="PANTHER" id="PTHR43806:SF11">
    <property type="entry name" value="CEREVISIN-RELATED"/>
    <property type="match status" value="1"/>
</dbReference>
<evidence type="ECO:0000313" key="9">
    <source>
        <dbReference type="EMBL" id="PIW36316.1"/>
    </source>
</evidence>
<dbReference type="InterPro" id="IPR023828">
    <property type="entry name" value="Peptidase_S8_Ser-AS"/>
</dbReference>
<evidence type="ECO:0000259" key="8">
    <source>
        <dbReference type="Pfam" id="PF00082"/>
    </source>
</evidence>
<evidence type="ECO:0000256" key="7">
    <source>
        <dbReference type="SAM" id="MobiDB-lite"/>
    </source>
</evidence>
<dbReference type="SUPFAM" id="SSF52743">
    <property type="entry name" value="Subtilisin-like"/>
    <property type="match status" value="1"/>
</dbReference>
<dbReference type="InterPro" id="IPR015500">
    <property type="entry name" value="Peptidase_S8_subtilisin-rel"/>
</dbReference>
<dbReference type="PROSITE" id="PS51892">
    <property type="entry name" value="SUBTILASE"/>
    <property type="match status" value="1"/>
</dbReference>
<comment type="similarity">
    <text evidence="1 5 6">Belongs to the peptidase S8 family.</text>
</comment>
<dbReference type="CDD" id="cd07473">
    <property type="entry name" value="Peptidases_S8_Subtilisin_like"/>
    <property type="match status" value="1"/>
</dbReference>
<feature type="active site" description="Charge relay system" evidence="5">
    <location>
        <position position="251"/>
    </location>
</feature>
<dbReference type="InterPro" id="IPR036852">
    <property type="entry name" value="Peptidase_S8/S53_dom_sf"/>
</dbReference>
<feature type="region of interest" description="Disordered" evidence="7">
    <location>
        <begin position="222"/>
        <end position="245"/>
    </location>
</feature>
<sequence>MLLIMEEYHRKFTGIMGATILVASFFCTQPVFANDAPQGGVGEEVITGAGKPEYATDRLVVRYKDGRAPNNNVKENEVKIDEGVAQRLLSAQDKPKRNYWSVELAEGESLTQSMLDLSNDPNVATVELDLVRRATGSVTATTPDDTNFNSQWHLDELPGINAQEAWDTQTGSNSVVIAIIDSGVDTDHPDLSDNMWVNPGEIASNGLDDDLNGYIDDVYGYDFSDSDGDPNPAPDGIDNDSSGSADGGVFHGTHVAGIAAAVGNNTLGIAGVSWDAQIMALRVLSDEGSGFDSDIAEAIDYAVANGADIINLSLGGESSTSILQTAVADAIAAGVLVVAAAGNDGVSLATTPFYPVCYDSVLGVGSTNSTGGASSFTNYGTDCVDIYAPGSSIYSTYYTDDAVYGFTTDYGFASGTSMATPVVVGVAGLLYANNSGLTQVTSKNILTTTAVNIDSQFSSAVYEGPPFIDADRALLLADCVSGSSIVGDTTYFEDLDNDGLGNPESSKDSCAEPGDGWVVNDTDTNDNDADNDGVDTELDCDDSDSTVSEDQAYYLDEDSDGLGNPELSTLLCSATAPDGYVDNANDTNDDVVNNDVEIDDDNIDNDGDGEVDEVNNGVHPGYDSTDPTSASDFDLNIQSVTGKKHGKVQVKFADDSVFVYRPFSVTSSKVTQLVRYPGSAYFVVMHPKGKQVTLLNPYNGEKVSTKKLSKKKVYTVHAIKVGQAPTGGSKEAVSVSKKQAAVLVALIRVNVNKGKLVIKDKVKVTESAVKPSKTKISKGKIKLRSKKAKLLLRYKVTKKYQLKLLGS</sequence>
<dbReference type="InterPro" id="IPR023827">
    <property type="entry name" value="Peptidase_S8_Asp-AS"/>
</dbReference>
<dbReference type="GO" id="GO:0006508">
    <property type="term" value="P:proteolysis"/>
    <property type="evidence" value="ECO:0007669"/>
    <property type="project" value="UniProtKB-KW"/>
</dbReference>
<dbReference type="PROSITE" id="PS00137">
    <property type="entry name" value="SUBTILASE_HIS"/>
    <property type="match status" value="1"/>
</dbReference>
<dbReference type="PROSITE" id="PS00138">
    <property type="entry name" value="SUBTILASE_SER"/>
    <property type="match status" value="1"/>
</dbReference>
<evidence type="ECO:0000256" key="3">
    <source>
        <dbReference type="ARBA" id="ARBA00022801"/>
    </source>
</evidence>
<organism evidence="9 10">
    <name type="scientific">Candidatus Kerfeldbacteria bacterium CG15_BIG_FIL_POST_REV_8_21_14_020_45_12</name>
    <dbReference type="NCBI Taxonomy" id="2014247"/>
    <lineage>
        <taxon>Bacteria</taxon>
        <taxon>Candidatus Kerfeldiibacteriota</taxon>
    </lineage>
</organism>
<evidence type="ECO:0000313" key="10">
    <source>
        <dbReference type="Proteomes" id="UP000230292"/>
    </source>
</evidence>
<feature type="compositionally biased region" description="Acidic residues" evidence="7">
    <location>
        <begin position="523"/>
        <end position="544"/>
    </location>
</feature>
<dbReference type="Pfam" id="PF00082">
    <property type="entry name" value="Peptidase_S8"/>
    <property type="match status" value="1"/>
</dbReference>
<dbReference type="AlphaFoldDB" id="A0A2M7H260"/>
<dbReference type="Gene3D" id="3.40.50.200">
    <property type="entry name" value="Peptidase S8/S53 domain"/>
    <property type="match status" value="1"/>
</dbReference>
<keyword evidence="3 5" id="KW-0378">Hydrolase</keyword>
<gene>
    <name evidence="9" type="ORF">COW24_05925</name>
</gene>
<dbReference type="GO" id="GO:0004252">
    <property type="term" value="F:serine-type endopeptidase activity"/>
    <property type="evidence" value="ECO:0007669"/>
    <property type="project" value="UniProtKB-UniRule"/>
</dbReference>
<feature type="domain" description="Peptidase S8/S53" evidence="8">
    <location>
        <begin position="173"/>
        <end position="452"/>
    </location>
</feature>
<feature type="active site" description="Charge relay system" evidence="5">
    <location>
        <position position="417"/>
    </location>
</feature>
<feature type="region of interest" description="Disordered" evidence="7">
    <location>
        <begin position="496"/>
        <end position="546"/>
    </location>
</feature>
<evidence type="ECO:0000256" key="2">
    <source>
        <dbReference type="ARBA" id="ARBA00022670"/>
    </source>
</evidence>
<dbReference type="InterPro" id="IPR050131">
    <property type="entry name" value="Peptidase_S8_subtilisin-like"/>
</dbReference>
<dbReference type="InterPro" id="IPR022398">
    <property type="entry name" value="Peptidase_S8_His-AS"/>
</dbReference>
<dbReference type="InterPro" id="IPR000209">
    <property type="entry name" value="Peptidase_S8/S53_dom"/>
</dbReference>
<dbReference type="PRINTS" id="PR00723">
    <property type="entry name" value="SUBTILISIN"/>
</dbReference>
<comment type="caution">
    <text evidence="9">The sequence shown here is derived from an EMBL/GenBank/DDBJ whole genome shotgun (WGS) entry which is preliminary data.</text>
</comment>
<keyword evidence="4 5" id="KW-0720">Serine protease</keyword>
<dbReference type="PROSITE" id="PS00136">
    <property type="entry name" value="SUBTILASE_ASP"/>
    <property type="match status" value="1"/>
</dbReference>
<dbReference type="Proteomes" id="UP000230292">
    <property type="component" value="Unassembled WGS sequence"/>
</dbReference>
<evidence type="ECO:0000256" key="5">
    <source>
        <dbReference type="PROSITE-ProRule" id="PRU01240"/>
    </source>
</evidence>
<reference evidence="9 10" key="1">
    <citation type="submission" date="2017-09" db="EMBL/GenBank/DDBJ databases">
        <title>Depth-based differentiation of microbial function through sediment-hosted aquifers and enrichment of novel symbionts in the deep terrestrial subsurface.</title>
        <authorList>
            <person name="Probst A.J."/>
            <person name="Ladd B."/>
            <person name="Jarett J.K."/>
            <person name="Geller-Mcgrath D.E."/>
            <person name="Sieber C.M."/>
            <person name="Emerson J.B."/>
            <person name="Anantharaman K."/>
            <person name="Thomas B.C."/>
            <person name="Malmstrom R."/>
            <person name="Stieglmeier M."/>
            <person name="Klingl A."/>
            <person name="Woyke T."/>
            <person name="Ryan C.M."/>
            <person name="Banfield J.F."/>
        </authorList>
    </citation>
    <scope>NUCLEOTIDE SEQUENCE [LARGE SCALE GENOMIC DNA]</scope>
    <source>
        <strain evidence="9">CG15_BIG_FIL_POST_REV_8_21_14_020_45_12</strain>
    </source>
</reference>
<feature type="active site" description="Charge relay system" evidence="5">
    <location>
        <position position="181"/>
    </location>
</feature>
<dbReference type="EMBL" id="PFGC01000062">
    <property type="protein sequence ID" value="PIW36316.1"/>
    <property type="molecule type" value="Genomic_DNA"/>
</dbReference>
<accession>A0A2M7H260</accession>
<evidence type="ECO:0000256" key="4">
    <source>
        <dbReference type="ARBA" id="ARBA00022825"/>
    </source>
</evidence>
<keyword evidence="2 5" id="KW-0645">Protease</keyword>